<dbReference type="GO" id="GO:0032259">
    <property type="term" value="P:methylation"/>
    <property type="evidence" value="ECO:0007669"/>
    <property type="project" value="UniProtKB-KW"/>
</dbReference>
<keyword evidence="8 14" id="KW-0808">Transferase</keyword>
<dbReference type="SUPFAM" id="SSF48013">
    <property type="entry name" value="NusB-like"/>
    <property type="match status" value="1"/>
</dbReference>
<evidence type="ECO:0000259" key="15">
    <source>
        <dbReference type="PROSITE" id="PS51686"/>
    </source>
</evidence>
<evidence type="ECO:0000256" key="11">
    <source>
        <dbReference type="ARBA" id="ARBA00030399"/>
    </source>
</evidence>
<evidence type="ECO:0000313" key="17">
    <source>
        <dbReference type="Proteomes" id="UP001595886"/>
    </source>
</evidence>
<dbReference type="NCBIfam" id="NF008149">
    <property type="entry name" value="PRK10901.1"/>
    <property type="match status" value="1"/>
</dbReference>
<dbReference type="InterPro" id="IPR023267">
    <property type="entry name" value="RCMT"/>
</dbReference>
<keyword evidence="5" id="KW-0963">Cytoplasm</keyword>
<dbReference type="Pfam" id="PF22458">
    <property type="entry name" value="RsmF-B_ferredox"/>
    <property type="match status" value="1"/>
</dbReference>
<dbReference type="PRINTS" id="PR02008">
    <property type="entry name" value="RCMTFAMILY"/>
</dbReference>
<dbReference type="Pfam" id="PF01189">
    <property type="entry name" value="Methyltr_RsmB-F"/>
    <property type="match status" value="1"/>
</dbReference>
<evidence type="ECO:0000313" key="16">
    <source>
        <dbReference type="EMBL" id="MFC4820163.1"/>
    </source>
</evidence>
<comment type="catalytic activity">
    <reaction evidence="13">
        <text>cytidine(967) in 16S rRNA + S-adenosyl-L-methionine = 5-methylcytidine(967) in 16S rRNA + S-adenosyl-L-homocysteine + H(+)</text>
        <dbReference type="Rhea" id="RHEA:42748"/>
        <dbReference type="Rhea" id="RHEA-COMP:10219"/>
        <dbReference type="Rhea" id="RHEA-COMP:10220"/>
        <dbReference type="ChEBI" id="CHEBI:15378"/>
        <dbReference type="ChEBI" id="CHEBI:57856"/>
        <dbReference type="ChEBI" id="CHEBI:59789"/>
        <dbReference type="ChEBI" id="CHEBI:74483"/>
        <dbReference type="ChEBI" id="CHEBI:82748"/>
        <dbReference type="EC" id="2.1.1.176"/>
    </reaction>
</comment>
<feature type="domain" description="SAM-dependent MTase RsmB/NOP-type" evidence="15">
    <location>
        <begin position="180"/>
        <end position="448"/>
    </location>
</feature>
<evidence type="ECO:0000256" key="14">
    <source>
        <dbReference type="PROSITE-ProRule" id="PRU01023"/>
    </source>
</evidence>
<dbReference type="NCBIfam" id="TIGR00563">
    <property type="entry name" value="rsmB"/>
    <property type="match status" value="1"/>
</dbReference>
<dbReference type="Gene3D" id="1.10.287.730">
    <property type="entry name" value="Helix hairpin bin"/>
    <property type="match status" value="1"/>
</dbReference>
<name>A0ABV9QS35_9GAMM</name>
<evidence type="ECO:0000256" key="13">
    <source>
        <dbReference type="ARBA" id="ARBA00047283"/>
    </source>
</evidence>
<dbReference type="InterPro" id="IPR018314">
    <property type="entry name" value="RsmB/NOL1/NOP2-like_CS"/>
</dbReference>
<dbReference type="Pfam" id="PF01029">
    <property type="entry name" value="NusB"/>
    <property type="match status" value="1"/>
</dbReference>
<evidence type="ECO:0000256" key="5">
    <source>
        <dbReference type="ARBA" id="ARBA00022490"/>
    </source>
</evidence>
<accession>A0ABV9QS35</accession>
<feature type="binding site" evidence="14">
    <location>
        <position position="337"/>
    </location>
    <ligand>
        <name>S-adenosyl-L-methionine</name>
        <dbReference type="ChEBI" id="CHEBI:59789"/>
    </ligand>
</feature>
<keyword evidence="6" id="KW-0698">rRNA processing</keyword>
<dbReference type="EC" id="2.1.1.176" evidence="4"/>
<sequence length="449" mass="48203">MSGVRRKNPARPVSPVPGAAVRVEAARALSRVVFDGVSLRKALADANPRIGDPRDRALLAASLFEASRWWLRYDAAVASLTEKPLPPRAREVRALLAVGLAQLAALGLADYAVVASCVEAARALGQPQYAGLVNALLRRWVRERAALETRLDADVVSASAHPRWLIEAIRHDWPEQAEAILAANNREASLTLRVNRRRARREELLQRLHAAQIEAVAPEDLSDAIVLAASADVTRLPGYAEGAFSVQDGAAQRVADLLDLADGQRVLDACAAPGGKAAHALERADVALLALDSDEARLARVGENLDRLGLRAELRCADATLASTWWDGRAFDRILLDAPCSATGIIRRQPDIKLHRRGADVAPLAATQQRLLRALWPLLAPGGRLVYATCSLLRAENEAVVAQFLAAHGDARALPLPQAFGHVAGAGRQNLPGEGGMDGFYYAVLEKNA</sequence>
<dbReference type="InterPro" id="IPR006027">
    <property type="entry name" value="NusB_RsmB_TIM44"/>
</dbReference>
<dbReference type="InterPro" id="IPR001678">
    <property type="entry name" value="MeTrfase_RsmB-F_NOP2_dom"/>
</dbReference>
<feature type="active site" description="Nucleophile" evidence="14">
    <location>
        <position position="390"/>
    </location>
</feature>
<proteinExistence type="inferred from homology"/>
<keyword evidence="10 14" id="KW-0694">RNA-binding</keyword>
<reference evidence="17" key="1">
    <citation type="journal article" date="2019" name="Int. J. Syst. Evol. Microbiol.">
        <title>The Global Catalogue of Microorganisms (GCM) 10K type strain sequencing project: providing services to taxonomists for standard genome sequencing and annotation.</title>
        <authorList>
            <consortium name="The Broad Institute Genomics Platform"/>
            <consortium name="The Broad Institute Genome Sequencing Center for Infectious Disease"/>
            <person name="Wu L."/>
            <person name="Ma J."/>
        </authorList>
    </citation>
    <scope>NUCLEOTIDE SEQUENCE [LARGE SCALE GENOMIC DNA]</scope>
    <source>
        <strain evidence="17">CCUG 30340</strain>
    </source>
</reference>
<evidence type="ECO:0000256" key="7">
    <source>
        <dbReference type="ARBA" id="ARBA00022603"/>
    </source>
</evidence>
<dbReference type="Gene3D" id="1.10.940.10">
    <property type="entry name" value="NusB-like"/>
    <property type="match status" value="1"/>
</dbReference>
<feature type="binding site" evidence="14">
    <location>
        <position position="318"/>
    </location>
    <ligand>
        <name>S-adenosyl-L-methionine</name>
        <dbReference type="ChEBI" id="CHEBI:59789"/>
    </ligand>
</feature>
<dbReference type="InterPro" id="IPR004573">
    <property type="entry name" value="rRNA_ssu_MeTfrase_B"/>
</dbReference>
<dbReference type="InterPro" id="IPR054728">
    <property type="entry name" value="RsmB-like_ferredoxin"/>
</dbReference>
<dbReference type="Proteomes" id="UP001595886">
    <property type="component" value="Unassembled WGS sequence"/>
</dbReference>
<comment type="caution">
    <text evidence="16">The sequence shown here is derived from an EMBL/GenBank/DDBJ whole genome shotgun (WGS) entry which is preliminary data.</text>
</comment>
<dbReference type="InterPro" id="IPR029063">
    <property type="entry name" value="SAM-dependent_MTases_sf"/>
</dbReference>
<evidence type="ECO:0000256" key="9">
    <source>
        <dbReference type="ARBA" id="ARBA00022691"/>
    </source>
</evidence>
<dbReference type="Gene3D" id="3.30.70.1170">
    <property type="entry name" value="Sun protein, domain 3"/>
    <property type="match status" value="1"/>
</dbReference>
<dbReference type="PANTHER" id="PTHR22807:SF61">
    <property type="entry name" value="NOL1_NOP2_SUN FAMILY PROTEIN _ ANTITERMINATION NUSB DOMAIN-CONTAINING PROTEIN"/>
    <property type="match status" value="1"/>
</dbReference>
<evidence type="ECO:0000256" key="1">
    <source>
        <dbReference type="ARBA" id="ARBA00002724"/>
    </source>
</evidence>
<keyword evidence="9 14" id="KW-0949">S-adenosyl-L-methionine</keyword>
<dbReference type="RefSeq" id="WP_380019995.1">
    <property type="nucleotide sequence ID" value="NZ_JBHSHD010000006.1"/>
</dbReference>
<evidence type="ECO:0000256" key="6">
    <source>
        <dbReference type="ARBA" id="ARBA00022552"/>
    </source>
</evidence>
<dbReference type="CDD" id="cd02440">
    <property type="entry name" value="AdoMet_MTases"/>
    <property type="match status" value="1"/>
</dbReference>
<comment type="similarity">
    <text evidence="3 14">Belongs to the class I-like SAM-binding methyltransferase superfamily. RsmB/NOP family.</text>
</comment>
<evidence type="ECO:0000256" key="8">
    <source>
        <dbReference type="ARBA" id="ARBA00022679"/>
    </source>
</evidence>
<protein>
    <recommendedName>
        <fullName evidence="4">16S rRNA (cytosine(967)-C(5))-methyltransferase</fullName>
        <ecNumber evidence="4">2.1.1.176</ecNumber>
    </recommendedName>
    <alternativeName>
        <fullName evidence="11">16S rRNA m5C967 methyltransferase</fullName>
    </alternativeName>
    <alternativeName>
        <fullName evidence="12">rRNA (cytosine-C(5)-)-methyltransferase RsmB</fullName>
    </alternativeName>
</protein>
<evidence type="ECO:0000256" key="3">
    <source>
        <dbReference type="ARBA" id="ARBA00007494"/>
    </source>
</evidence>
<dbReference type="InterPro" id="IPR049560">
    <property type="entry name" value="MeTrfase_RsmB-F_NOP2_cat"/>
</dbReference>
<dbReference type="PROSITE" id="PS01153">
    <property type="entry name" value="NOL1_NOP2_SUN"/>
    <property type="match status" value="1"/>
</dbReference>
<keyword evidence="7 14" id="KW-0489">Methyltransferase</keyword>
<evidence type="ECO:0000256" key="10">
    <source>
        <dbReference type="ARBA" id="ARBA00022884"/>
    </source>
</evidence>
<keyword evidence="17" id="KW-1185">Reference proteome</keyword>
<dbReference type="InterPro" id="IPR035926">
    <property type="entry name" value="NusB-like_sf"/>
</dbReference>
<comment type="subcellular location">
    <subcellularLocation>
        <location evidence="2">Cytoplasm</location>
    </subcellularLocation>
</comment>
<dbReference type="SUPFAM" id="SSF53335">
    <property type="entry name" value="S-adenosyl-L-methionine-dependent methyltransferases"/>
    <property type="match status" value="1"/>
</dbReference>
<feature type="binding site" evidence="14">
    <location>
        <position position="292"/>
    </location>
    <ligand>
        <name>S-adenosyl-L-methionine</name>
        <dbReference type="ChEBI" id="CHEBI:59789"/>
    </ligand>
</feature>
<dbReference type="GO" id="GO:0008168">
    <property type="term" value="F:methyltransferase activity"/>
    <property type="evidence" value="ECO:0007669"/>
    <property type="project" value="UniProtKB-KW"/>
</dbReference>
<dbReference type="EMBL" id="JBHSHD010000006">
    <property type="protein sequence ID" value="MFC4820163.1"/>
    <property type="molecule type" value="Genomic_DNA"/>
</dbReference>
<dbReference type="PROSITE" id="PS51686">
    <property type="entry name" value="SAM_MT_RSMB_NOP"/>
    <property type="match status" value="1"/>
</dbReference>
<comment type="function">
    <text evidence="1">Specifically methylates the cytosine at position 967 (m5C967) of 16S rRNA.</text>
</comment>
<feature type="binding site" evidence="14">
    <location>
        <begin position="270"/>
        <end position="276"/>
    </location>
    <ligand>
        <name>S-adenosyl-L-methionine</name>
        <dbReference type="ChEBI" id="CHEBI:59789"/>
    </ligand>
</feature>
<evidence type="ECO:0000256" key="2">
    <source>
        <dbReference type="ARBA" id="ARBA00004496"/>
    </source>
</evidence>
<gene>
    <name evidence="16" type="primary">rsmB</name>
    <name evidence="16" type="ORF">ACFO6Q_07500</name>
</gene>
<organism evidence="16 17">
    <name type="scientific">Dokdonella ginsengisoli</name>
    <dbReference type="NCBI Taxonomy" id="363846"/>
    <lineage>
        <taxon>Bacteria</taxon>
        <taxon>Pseudomonadati</taxon>
        <taxon>Pseudomonadota</taxon>
        <taxon>Gammaproteobacteria</taxon>
        <taxon>Lysobacterales</taxon>
        <taxon>Rhodanobacteraceae</taxon>
        <taxon>Dokdonella</taxon>
    </lineage>
</organism>
<dbReference type="PANTHER" id="PTHR22807">
    <property type="entry name" value="NOP2 YEAST -RELATED NOL1/NOP2/FMU SUN DOMAIN-CONTAINING"/>
    <property type="match status" value="1"/>
</dbReference>
<evidence type="ECO:0000256" key="12">
    <source>
        <dbReference type="ARBA" id="ARBA00031088"/>
    </source>
</evidence>
<dbReference type="Gene3D" id="3.40.50.150">
    <property type="entry name" value="Vaccinia Virus protein VP39"/>
    <property type="match status" value="1"/>
</dbReference>
<evidence type="ECO:0000256" key="4">
    <source>
        <dbReference type="ARBA" id="ARBA00012140"/>
    </source>
</evidence>